<feature type="binding site" evidence="7">
    <location>
        <position position="414"/>
    </location>
    <ligand>
        <name>substrate</name>
    </ligand>
</feature>
<evidence type="ECO:0000256" key="2">
    <source>
        <dbReference type="ARBA" id="ARBA00022723"/>
    </source>
</evidence>
<evidence type="ECO:0000256" key="4">
    <source>
        <dbReference type="ARBA" id="ARBA00023002"/>
    </source>
</evidence>
<dbReference type="GO" id="GO:0000105">
    <property type="term" value="P:L-histidine biosynthetic process"/>
    <property type="evidence" value="ECO:0007669"/>
    <property type="project" value="InterPro"/>
</dbReference>
<dbReference type="GO" id="GO:0046872">
    <property type="term" value="F:metal ion binding"/>
    <property type="evidence" value="ECO:0007669"/>
    <property type="project" value="UniProtKB-KW"/>
</dbReference>
<evidence type="ECO:0000256" key="5">
    <source>
        <dbReference type="PIRNR" id="PIRNR000099"/>
    </source>
</evidence>
<feature type="binding site" evidence="8">
    <location>
        <position position="261"/>
    </location>
    <ligand>
        <name>Zn(2+)</name>
        <dbReference type="ChEBI" id="CHEBI:29105"/>
    </ligand>
</feature>
<gene>
    <name evidence="10" type="primary">hisD</name>
    <name evidence="10" type="ORF">G3M56_012670</name>
</gene>
<keyword evidence="2 8" id="KW-0479">Metal-binding</keyword>
<dbReference type="EC" id="1.1.1.23" evidence="10"/>
<feature type="binding site" evidence="7">
    <location>
        <position position="258"/>
    </location>
    <ligand>
        <name>substrate</name>
    </ligand>
</feature>
<dbReference type="InterPro" id="IPR001692">
    <property type="entry name" value="Histidinol_DH_CS"/>
</dbReference>
<evidence type="ECO:0000256" key="7">
    <source>
        <dbReference type="PIRSR" id="PIRSR000099-3"/>
    </source>
</evidence>
<dbReference type="NCBIfam" id="TIGR00069">
    <property type="entry name" value="hisD"/>
    <property type="match status" value="1"/>
</dbReference>
<evidence type="ECO:0000256" key="6">
    <source>
        <dbReference type="PIRSR" id="PIRSR000099-1"/>
    </source>
</evidence>
<feature type="binding site" evidence="7">
    <location>
        <position position="419"/>
    </location>
    <ligand>
        <name>substrate</name>
    </ligand>
</feature>
<dbReference type="PRINTS" id="PR00083">
    <property type="entry name" value="HOLDHDRGNASE"/>
</dbReference>
<feature type="binding site" evidence="7">
    <location>
        <position position="327"/>
    </location>
    <ligand>
        <name>substrate</name>
    </ligand>
</feature>
<evidence type="ECO:0000256" key="9">
    <source>
        <dbReference type="RuleBase" id="RU004175"/>
    </source>
</evidence>
<dbReference type="AlphaFoldDB" id="A0A6B3LD02"/>
<keyword evidence="3 8" id="KW-0862">Zinc</keyword>
<dbReference type="PIRSF" id="PIRSF000099">
    <property type="entry name" value="Histidinol_dh"/>
    <property type="match status" value="1"/>
</dbReference>
<dbReference type="Gene3D" id="3.40.50.1980">
    <property type="entry name" value="Nitrogenase molybdenum iron protein domain"/>
    <property type="match status" value="2"/>
</dbReference>
<keyword evidence="11" id="KW-1185">Reference proteome</keyword>
<feature type="active site" description="Proton acceptor" evidence="6">
    <location>
        <position position="326"/>
    </location>
</feature>
<evidence type="ECO:0000313" key="11">
    <source>
        <dbReference type="Proteomes" id="UP000475117"/>
    </source>
</evidence>
<dbReference type="KEGG" id="soa:G3M56_012670"/>
<dbReference type="EMBL" id="CP066776">
    <property type="protein sequence ID" value="QQL44718.1"/>
    <property type="molecule type" value="Genomic_DNA"/>
</dbReference>
<dbReference type="InterPro" id="IPR016161">
    <property type="entry name" value="Ald_DH/histidinol_DH"/>
</dbReference>
<comment type="similarity">
    <text evidence="1 5 9">Belongs to the histidinol dehydrogenase family.</text>
</comment>
<feature type="binding site" evidence="8">
    <location>
        <position position="258"/>
    </location>
    <ligand>
        <name>Zn(2+)</name>
        <dbReference type="ChEBI" id="CHEBI:29105"/>
    </ligand>
</feature>
<dbReference type="Pfam" id="PF00815">
    <property type="entry name" value="Histidinol_dh"/>
    <property type="match status" value="1"/>
</dbReference>
<evidence type="ECO:0000256" key="1">
    <source>
        <dbReference type="ARBA" id="ARBA00010178"/>
    </source>
</evidence>
<reference evidence="10 11" key="1">
    <citation type="submission" date="2020-12" db="EMBL/GenBank/DDBJ databases">
        <title>Sulforoseuscoccus oceanibium gen. nov., sp. nov., a representative of the phylum Verrucomicrobia with special cytoplasmic membrane, and proposal of Sulforoseuscoccusaceae fam. nov.</title>
        <authorList>
            <person name="Xi F."/>
        </authorList>
    </citation>
    <scope>NUCLEOTIDE SEQUENCE [LARGE SCALE GENOMIC DNA]</scope>
    <source>
        <strain evidence="10 11">T37</strain>
    </source>
</reference>
<dbReference type="InterPro" id="IPR022695">
    <property type="entry name" value="Histidinol_DH_monofunct"/>
</dbReference>
<evidence type="ECO:0000256" key="8">
    <source>
        <dbReference type="PIRSR" id="PIRSR000099-4"/>
    </source>
</evidence>
<feature type="binding site" evidence="8">
    <location>
        <position position="360"/>
    </location>
    <ligand>
        <name>Zn(2+)</name>
        <dbReference type="ChEBI" id="CHEBI:29105"/>
    </ligand>
</feature>
<dbReference type="FunFam" id="3.40.50.1980:FF:000001">
    <property type="entry name" value="Histidinol dehydrogenase"/>
    <property type="match status" value="1"/>
</dbReference>
<keyword evidence="4 5" id="KW-0560">Oxidoreductase</keyword>
<protein>
    <submittedName>
        <fullName evidence="10">Histidinol dehydrogenase</fullName>
        <ecNumber evidence="10">1.1.1.23</ecNumber>
    </submittedName>
</protein>
<dbReference type="PROSITE" id="PS00611">
    <property type="entry name" value="HISOL_DEHYDROGENASE"/>
    <property type="match status" value="1"/>
</dbReference>
<sequence>MKRVSFSDPDFSSFRAEFDRREDASDDVRQAVADILATVRRDGDAALVAYAKKFDGADLDVNGLLVTDEEIAEARAAVDDELKQAVAASLENVTAFAQASMRKGWETTNAQGVVCGEMFHPLDRVGVYVPGGTAPLVSTALMTAAIGKAVGVPEIVVATPCGPDGKINPALLYAVVESGATQILRVGGAHGIAAMTYGTESVAPVAKLFGPGNKFVVEAKRQVFGTVGVDLIPGPSEVLILADESCKPEFVAADLLAQAEHGKESIVVLVSPSANVLDSVEEALNVQRKTLSRQGPIDHVIANGMIFVQTENLDQAIDMVNDFAPEHLSLVVEGADELLDRIRTTGAIYVGNHSPVAVGDFLAGPSHTLPTGGSGKAFPGITADMFQRRTSYVKCTPESVAASEPYVSTFARVEGLDAHGESVSIRVR</sequence>
<feature type="active site" description="Proton acceptor" evidence="6">
    <location>
        <position position="327"/>
    </location>
</feature>
<dbReference type="GO" id="GO:0004399">
    <property type="term" value="F:histidinol dehydrogenase activity"/>
    <property type="evidence" value="ECO:0007669"/>
    <property type="project" value="UniProtKB-EC"/>
</dbReference>
<accession>A0A6B3LD02</accession>
<organism evidence="10 11">
    <name type="scientific">Sulfuriroseicoccus oceanibius</name>
    <dbReference type="NCBI Taxonomy" id="2707525"/>
    <lineage>
        <taxon>Bacteria</taxon>
        <taxon>Pseudomonadati</taxon>
        <taxon>Verrucomicrobiota</taxon>
        <taxon>Verrucomicrobiia</taxon>
        <taxon>Verrucomicrobiales</taxon>
        <taxon>Verrucomicrobiaceae</taxon>
        <taxon>Sulfuriroseicoccus</taxon>
    </lineage>
</organism>
<dbReference type="RefSeq" id="WP_164365120.1">
    <property type="nucleotide sequence ID" value="NZ_CP066776.1"/>
</dbReference>
<dbReference type="CDD" id="cd06572">
    <property type="entry name" value="Histidinol_dh"/>
    <property type="match status" value="1"/>
</dbReference>
<dbReference type="PANTHER" id="PTHR21256:SF2">
    <property type="entry name" value="HISTIDINE BIOSYNTHESIS TRIFUNCTIONAL PROTEIN"/>
    <property type="match status" value="1"/>
</dbReference>
<dbReference type="GO" id="GO:0051287">
    <property type="term" value="F:NAD binding"/>
    <property type="evidence" value="ECO:0007669"/>
    <property type="project" value="InterPro"/>
</dbReference>
<dbReference type="PANTHER" id="PTHR21256">
    <property type="entry name" value="HISTIDINOL DEHYDROGENASE HDH"/>
    <property type="match status" value="1"/>
</dbReference>
<evidence type="ECO:0000313" key="10">
    <source>
        <dbReference type="EMBL" id="QQL44718.1"/>
    </source>
</evidence>
<dbReference type="SUPFAM" id="SSF53720">
    <property type="entry name" value="ALDH-like"/>
    <property type="match status" value="1"/>
</dbReference>
<evidence type="ECO:0000256" key="3">
    <source>
        <dbReference type="ARBA" id="ARBA00022833"/>
    </source>
</evidence>
<name>A0A6B3LD02_9BACT</name>
<dbReference type="InterPro" id="IPR012131">
    <property type="entry name" value="Hstdl_DH"/>
</dbReference>
<dbReference type="Gene3D" id="1.20.5.1300">
    <property type="match status" value="1"/>
</dbReference>
<dbReference type="GO" id="GO:0005829">
    <property type="term" value="C:cytosol"/>
    <property type="evidence" value="ECO:0007669"/>
    <property type="project" value="TreeGrafter"/>
</dbReference>
<feature type="binding site" evidence="7">
    <location>
        <position position="236"/>
    </location>
    <ligand>
        <name>substrate</name>
    </ligand>
</feature>
<proteinExistence type="inferred from homology"/>
<feature type="binding site" evidence="7">
    <location>
        <position position="261"/>
    </location>
    <ligand>
        <name>substrate</name>
    </ligand>
</feature>
<comment type="cofactor">
    <cofactor evidence="8">
        <name>Zn(2+)</name>
        <dbReference type="ChEBI" id="CHEBI:29105"/>
    </cofactor>
    <text evidence="8">Binds 1 zinc ion per subunit.</text>
</comment>
<dbReference type="Proteomes" id="UP000475117">
    <property type="component" value="Chromosome"/>
</dbReference>
<feature type="binding site" evidence="8">
    <location>
        <position position="419"/>
    </location>
    <ligand>
        <name>Zn(2+)</name>
        <dbReference type="ChEBI" id="CHEBI:29105"/>
    </ligand>
</feature>
<feature type="binding site" evidence="7">
    <location>
        <position position="360"/>
    </location>
    <ligand>
        <name>substrate</name>
    </ligand>
</feature>